<evidence type="ECO:0000313" key="3">
    <source>
        <dbReference type="Proteomes" id="UP000766570"/>
    </source>
</evidence>
<sequence length="120" mass="12900">MNKKKRSPIDEARQLLGDVPSDPLAAVERLGEVRELIDAALNEEMAKAALEGASIRSVAVRAGLSPNAVPPRLARTSQLSSYTDAGGKVSSSSIERARYDSETGRPAPTEPMTFKPRRPN</sequence>
<evidence type="ECO:0000313" key="2">
    <source>
        <dbReference type="EMBL" id="MBP2373163.1"/>
    </source>
</evidence>
<organism evidence="2 3">
    <name type="scientific">Paeniglutamicibacter psychrophenolicus</name>
    <dbReference type="NCBI Taxonomy" id="257454"/>
    <lineage>
        <taxon>Bacteria</taxon>
        <taxon>Bacillati</taxon>
        <taxon>Actinomycetota</taxon>
        <taxon>Actinomycetes</taxon>
        <taxon>Micrococcales</taxon>
        <taxon>Micrococcaceae</taxon>
        <taxon>Paeniglutamicibacter</taxon>
    </lineage>
</organism>
<feature type="compositionally biased region" description="Polar residues" evidence="1">
    <location>
        <begin position="75"/>
        <end position="94"/>
    </location>
</feature>
<dbReference type="RefSeq" id="WP_209906378.1">
    <property type="nucleotide sequence ID" value="NZ_BAAAMI010000019.1"/>
</dbReference>
<name>A0ABS4WB67_9MICC</name>
<gene>
    <name evidence="2" type="ORF">JOF46_001075</name>
</gene>
<comment type="caution">
    <text evidence="2">The sequence shown here is derived from an EMBL/GenBank/DDBJ whole genome shotgun (WGS) entry which is preliminary data.</text>
</comment>
<keyword evidence="3" id="KW-1185">Reference proteome</keyword>
<protein>
    <submittedName>
        <fullName evidence="2">Uncharacterized protein</fullName>
    </submittedName>
</protein>
<accession>A0ABS4WB67</accession>
<dbReference type="EMBL" id="JAGIOE010000001">
    <property type="protein sequence ID" value="MBP2373163.1"/>
    <property type="molecule type" value="Genomic_DNA"/>
</dbReference>
<proteinExistence type="predicted"/>
<feature type="region of interest" description="Disordered" evidence="1">
    <location>
        <begin position="67"/>
        <end position="120"/>
    </location>
</feature>
<evidence type="ECO:0000256" key="1">
    <source>
        <dbReference type="SAM" id="MobiDB-lite"/>
    </source>
</evidence>
<reference evidence="2 3" key="1">
    <citation type="submission" date="2021-03" db="EMBL/GenBank/DDBJ databases">
        <title>Sequencing the genomes of 1000 actinobacteria strains.</title>
        <authorList>
            <person name="Klenk H.-P."/>
        </authorList>
    </citation>
    <scope>NUCLEOTIDE SEQUENCE [LARGE SCALE GENOMIC DNA]</scope>
    <source>
        <strain evidence="2 3">DSM 15454</strain>
    </source>
</reference>
<dbReference type="Proteomes" id="UP000766570">
    <property type="component" value="Unassembled WGS sequence"/>
</dbReference>